<dbReference type="EMBL" id="OIVN01002946">
    <property type="protein sequence ID" value="SPD07691.1"/>
    <property type="molecule type" value="Genomic_DNA"/>
</dbReference>
<dbReference type="SUPFAM" id="SSF57756">
    <property type="entry name" value="Retrovirus zinc finger-like domains"/>
    <property type="match status" value="1"/>
</dbReference>
<dbReference type="AlphaFoldDB" id="A0A2N9H7Q2"/>
<protein>
    <recommendedName>
        <fullName evidence="3">CCHC-type domain-containing protein</fullName>
    </recommendedName>
</protein>
<dbReference type="Pfam" id="PF00098">
    <property type="entry name" value="zf-CCHC"/>
    <property type="match status" value="1"/>
</dbReference>
<dbReference type="PROSITE" id="PS50158">
    <property type="entry name" value="ZF_CCHC"/>
    <property type="match status" value="1"/>
</dbReference>
<organism evidence="4">
    <name type="scientific">Fagus sylvatica</name>
    <name type="common">Beechnut</name>
    <dbReference type="NCBI Taxonomy" id="28930"/>
    <lineage>
        <taxon>Eukaryota</taxon>
        <taxon>Viridiplantae</taxon>
        <taxon>Streptophyta</taxon>
        <taxon>Embryophyta</taxon>
        <taxon>Tracheophyta</taxon>
        <taxon>Spermatophyta</taxon>
        <taxon>Magnoliopsida</taxon>
        <taxon>eudicotyledons</taxon>
        <taxon>Gunneridae</taxon>
        <taxon>Pentapetalae</taxon>
        <taxon>rosids</taxon>
        <taxon>fabids</taxon>
        <taxon>Fagales</taxon>
        <taxon>Fagaceae</taxon>
        <taxon>Fagus</taxon>
    </lineage>
</organism>
<feature type="compositionally biased region" description="Polar residues" evidence="2">
    <location>
        <begin position="129"/>
        <end position="143"/>
    </location>
</feature>
<proteinExistence type="predicted"/>
<keyword evidence="1" id="KW-0479">Metal-binding</keyword>
<evidence type="ECO:0000259" key="3">
    <source>
        <dbReference type="PROSITE" id="PS50158"/>
    </source>
</evidence>
<dbReference type="GO" id="GO:0008270">
    <property type="term" value="F:zinc ion binding"/>
    <property type="evidence" value="ECO:0007669"/>
    <property type="project" value="UniProtKB-KW"/>
</dbReference>
<feature type="domain" description="CCHC-type" evidence="3">
    <location>
        <begin position="159"/>
        <end position="175"/>
    </location>
</feature>
<keyword evidence="1" id="KW-0862">Zinc</keyword>
<dbReference type="SMART" id="SM00343">
    <property type="entry name" value="ZnF_C2HC"/>
    <property type="match status" value="1"/>
</dbReference>
<evidence type="ECO:0000313" key="4">
    <source>
        <dbReference type="EMBL" id="SPD07691.1"/>
    </source>
</evidence>
<sequence length="220" mass="24951">MHDDLIGEYETFQNAKDMWDQLKFDFGGTFTTRLRSLVLKFEVTAGNVLTDEQQVQAVIRSLPDSWISMKQIMIHNENIKNFANISHHVELEAERQEATKSATLIAYGEQRKSNGFMRKDKGKTARQGGPSTSAPKVNKGANQHKQDKRSAKKDISKVKCYNCNKLGHFACDCTEPKKVSLPLDLSSIYVCYPSSIFVCSHVFVAKSTSDWIIEHEQQDM</sequence>
<keyword evidence="1" id="KW-0863">Zinc-finger</keyword>
<gene>
    <name evidence="4" type="ORF">FSB_LOCUS35573</name>
</gene>
<accession>A0A2N9H7Q2</accession>
<dbReference type="Gene3D" id="4.10.60.10">
    <property type="entry name" value="Zinc finger, CCHC-type"/>
    <property type="match status" value="1"/>
</dbReference>
<feature type="region of interest" description="Disordered" evidence="2">
    <location>
        <begin position="116"/>
        <end position="151"/>
    </location>
</feature>
<dbReference type="InterPro" id="IPR036875">
    <property type="entry name" value="Znf_CCHC_sf"/>
</dbReference>
<dbReference type="InterPro" id="IPR001878">
    <property type="entry name" value="Znf_CCHC"/>
</dbReference>
<reference evidence="4" key="1">
    <citation type="submission" date="2018-02" db="EMBL/GenBank/DDBJ databases">
        <authorList>
            <person name="Cohen D.B."/>
            <person name="Kent A.D."/>
        </authorList>
    </citation>
    <scope>NUCLEOTIDE SEQUENCE</scope>
</reference>
<evidence type="ECO:0000256" key="2">
    <source>
        <dbReference type="SAM" id="MobiDB-lite"/>
    </source>
</evidence>
<dbReference type="GO" id="GO:0003676">
    <property type="term" value="F:nucleic acid binding"/>
    <property type="evidence" value="ECO:0007669"/>
    <property type="project" value="InterPro"/>
</dbReference>
<name>A0A2N9H7Q2_FAGSY</name>
<evidence type="ECO:0000256" key="1">
    <source>
        <dbReference type="PROSITE-ProRule" id="PRU00047"/>
    </source>
</evidence>